<evidence type="ECO:0000259" key="8">
    <source>
        <dbReference type="Pfam" id="PF05199"/>
    </source>
</evidence>
<feature type="region of interest" description="Disordered" evidence="6">
    <location>
        <begin position="632"/>
        <end position="661"/>
    </location>
</feature>
<keyword evidence="4" id="KW-0274">FAD</keyword>
<keyword evidence="5" id="KW-0560">Oxidoreductase</keyword>
<feature type="compositionally biased region" description="Low complexity" evidence="6">
    <location>
        <begin position="636"/>
        <end position="650"/>
    </location>
</feature>
<feature type="domain" description="Glucose-methanol-choline oxidoreductase C-terminal" evidence="8">
    <location>
        <begin position="473"/>
        <end position="605"/>
    </location>
</feature>
<evidence type="ECO:0000259" key="7">
    <source>
        <dbReference type="Pfam" id="PF00732"/>
    </source>
</evidence>
<evidence type="ECO:0000256" key="3">
    <source>
        <dbReference type="ARBA" id="ARBA00022630"/>
    </source>
</evidence>
<dbReference type="RefSeq" id="WP_344118699.1">
    <property type="nucleotide sequence ID" value="NZ_BAAABW010000018.1"/>
</dbReference>
<organism evidence="9 10">
    <name type="scientific">Streptomyces blastmyceticus</name>
    <dbReference type="NCBI Taxonomy" id="68180"/>
    <lineage>
        <taxon>Bacteria</taxon>
        <taxon>Bacillati</taxon>
        <taxon>Actinomycetota</taxon>
        <taxon>Actinomycetes</taxon>
        <taxon>Kitasatosporales</taxon>
        <taxon>Streptomycetaceae</taxon>
        <taxon>Streptomyces</taxon>
    </lineage>
</organism>
<dbReference type="InterPro" id="IPR000172">
    <property type="entry name" value="GMC_OxRdtase_N"/>
</dbReference>
<dbReference type="Pfam" id="PF00732">
    <property type="entry name" value="GMC_oxred_N"/>
    <property type="match status" value="1"/>
</dbReference>
<evidence type="ECO:0000313" key="10">
    <source>
        <dbReference type="Proteomes" id="UP001500063"/>
    </source>
</evidence>
<evidence type="ECO:0000256" key="4">
    <source>
        <dbReference type="ARBA" id="ARBA00022827"/>
    </source>
</evidence>
<accession>A0ABN0X4A6</accession>
<dbReference type="InterPro" id="IPR051473">
    <property type="entry name" value="P2Ox-like"/>
</dbReference>
<dbReference type="PANTHER" id="PTHR42784:SF1">
    <property type="entry name" value="PYRANOSE 2-OXIDASE"/>
    <property type="match status" value="1"/>
</dbReference>
<reference evidence="9 10" key="1">
    <citation type="journal article" date="2019" name="Int. J. Syst. Evol. Microbiol.">
        <title>The Global Catalogue of Microorganisms (GCM) 10K type strain sequencing project: providing services to taxonomists for standard genome sequencing and annotation.</title>
        <authorList>
            <consortium name="The Broad Institute Genomics Platform"/>
            <consortium name="The Broad Institute Genome Sequencing Center for Infectious Disease"/>
            <person name="Wu L."/>
            <person name="Ma J."/>
        </authorList>
    </citation>
    <scope>NUCLEOTIDE SEQUENCE [LARGE SCALE GENOMIC DNA]</scope>
    <source>
        <strain evidence="9 10">JCM 4565</strain>
    </source>
</reference>
<dbReference type="SUPFAM" id="SSF51905">
    <property type="entry name" value="FAD/NAD(P)-binding domain"/>
    <property type="match status" value="1"/>
</dbReference>
<dbReference type="Gene3D" id="3.50.50.60">
    <property type="entry name" value="FAD/NAD(P)-binding domain"/>
    <property type="match status" value="2"/>
</dbReference>
<comment type="cofactor">
    <cofactor evidence="1">
        <name>FAD</name>
        <dbReference type="ChEBI" id="CHEBI:57692"/>
    </cofactor>
</comment>
<dbReference type="Pfam" id="PF05199">
    <property type="entry name" value="GMC_oxred_C"/>
    <property type="match status" value="1"/>
</dbReference>
<keyword evidence="10" id="KW-1185">Reference proteome</keyword>
<evidence type="ECO:0000256" key="1">
    <source>
        <dbReference type="ARBA" id="ARBA00001974"/>
    </source>
</evidence>
<feature type="compositionally biased region" description="Basic residues" evidence="6">
    <location>
        <begin position="651"/>
        <end position="661"/>
    </location>
</feature>
<evidence type="ECO:0000256" key="2">
    <source>
        <dbReference type="ARBA" id="ARBA00010790"/>
    </source>
</evidence>
<gene>
    <name evidence="9" type="ORF">GCM10010319_34930</name>
</gene>
<dbReference type="PANTHER" id="PTHR42784">
    <property type="entry name" value="PYRANOSE 2-OXIDASE"/>
    <property type="match status" value="1"/>
</dbReference>
<sequence>MTATPPHPGTRRYDVIVVGAGLAGTLVAKQLGDQGWRVLVLEAGTDTLSTWPGHLDALDTFYSATAKVPNSPYRPNPVAPSPDLLDVEGLPGGGYRTHGYFLQDGPLPYGTDYLRATGGTTLHWLGLTPRMLPEDFAVRRAYGYGRDWPIGYADLEAHYRAAERELGVAGDAAEQSGAIGLPFPEGYVYPMREIPRSHLDRLLAAELDGFPVRESQGAPDTVLRVVTTPHARNSTPDPRYDGGRGYRPVGAAGLPNYGERCVGNASCVPICPVQAKYTPLKTQTRWDRRVTLVTHAVASRVLTRGDGRVLGVEYLAYDDPAAPAHTTHTAEADIVVLAAHAVENAKLLLLSGLAERSGQVGRNLMDHPVLLTWGLLRAPTGPFRGPGSTSGLESFRAGRARRDRAPFRIEISNWGWSWPTGAPGSDVARLLGITGDSGQPRGKALFGSTLRAALGDGIGRQFSLQFALEQDAEDRNRVTVDPGRRDRLGIPRPVLTYDLSDRVKRGMVAAKTVSDRIFARLGADDRTAYGPGPFSPGHFRFADRDWVFHGAGHGAGTHIMGDSRDTSVVDAWQRCWEHPNLYAVGCGSMPSVGTSNPSLTLAALALRSSGQIHRDLTELHRPAVVRAVPAPAPYSGGAVPAPATAPGRTPVTHRRSPGGQP</sequence>
<protein>
    <submittedName>
        <fullName evidence="9">GMC family oxidoreductase</fullName>
    </submittedName>
</protein>
<dbReference type="InterPro" id="IPR036188">
    <property type="entry name" value="FAD/NAD-bd_sf"/>
</dbReference>
<comment type="similarity">
    <text evidence="2">Belongs to the GMC oxidoreductase family.</text>
</comment>
<keyword evidence="3" id="KW-0285">Flavoprotein</keyword>
<evidence type="ECO:0000256" key="6">
    <source>
        <dbReference type="SAM" id="MobiDB-lite"/>
    </source>
</evidence>
<feature type="domain" description="Glucose-methanol-choline oxidoreductase N-terminal" evidence="7">
    <location>
        <begin position="287"/>
        <end position="369"/>
    </location>
</feature>
<dbReference type="InterPro" id="IPR007867">
    <property type="entry name" value="GMC_OxRtase_C"/>
</dbReference>
<name>A0ABN0X4A6_9ACTN</name>
<evidence type="ECO:0000313" key="9">
    <source>
        <dbReference type="EMBL" id="GAA0354790.1"/>
    </source>
</evidence>
<evidence type="ECO:0000256" key="5">
    <source>
        <dbReference type="ARBA" id="ARBA00023002"/>
    </source>
</evidence>
<comment type="caution">
    <text evidence="9">The sequence shown here is derived from an EMBL/GenBank/DDBJ whole genome shotgun (WGS) entry which is preliminary data.</text>
</comment>
<proteinExistence type="inferred from homology"/>
<dbReference type="Proteomes" id="UP001500063">
    <property type="component" value="Unassembled WGS sequence"/>
</dbReference>
<dbReference type="EMBL" id="BAAABW010000018">
    <property type="protein sequence ID" value="GAA0354790.1"/>
    <property type="molecule type" value="Genomic_DNA"/>
</dbReference>